<sequence length="465" mass="53083">MRHIIILMVSLFFISCENWLDVSPKSDIKVEDLFSTQEGFEDAVMGVYSLMTLPDVYGANLSFGYADVLAAYYTVGTKSAFYEASKYNYREAGEEGRLSSIWSLMYKGIANLNSILKHVDERQEVFGENDFYLYKGEVLALRAMLHFDLLRLFAPSMKVGEKEKAIPYMDSYTHLAQPRLSVREVLDCVIRDLNEARDLMRPYDSFGPQYAEDEAEDTPASVDRYKSRMRYYSATALLARVYLYAGETGKALTAAKEIIGEADGEMIPIFRMASNADVSDPLFEEEIVFALSKNNLADEIDAYFSDVAAATATDEGSRYLRMRLTSKDKIYRSQNAADIEFREMWFMQAGNDKNYVTLSKYMSAGHICLLRVSELFLIAAECAPSNADRLKYMNRYRVHRGLTELNEMGDAVHEEYRKEFIGEGQLFFYYKRKNKSKIGPDDKTIVPEDVYVMPRPVAEDELGSN</sequence>
<dbReference type="Gene3D" id="1.25.40.390">
    <property type="match status" value="1"/>
</dbReference>
<feature type="domain" description="SusD-like N-terminal" evidence="1">
    <location>
        <begin position="19"/>
        <end position="200"/>
    </location>
</feature>
<name>A0A412TUZ9_9BACT</name>
<accession>A0A412TUZ9</accession>
<evidence type="ECO:0000313" key="3">
    <source>
        <dbReference type="Proteomes" id="UP000284243"/>
    </source>
</evidence>
<dbReference type="Gene3D" id="1.25.40.900">
    <property type="match status" value="1"/>
</dbReference>
<organism evidence="2 3">
    <name type="scientific">Odoribacter splanchnicus</name>
    <dbReference type="NCBI Taxonomy" id="28118"/>
    <lineage>
        <taxon>Bacteria</taxon>
        <taxon>Pseudomonadati</taxon>
        <taxon>Bacteroidota</taxon>
        <taxon>Bacteroidia</taxon>
        <taxon>Bacteroidales</taxon>
        <taxon>Odoribacteraceae</taxon>
        <taxon>Odoribacter</taxon>
    </lineage>
</organism>
<protein>
    <submittedName>
        <fullName evidence="2">RagB/SusD family nutrient uptake outer membrane protein</fullName>
    </submittedName>
</protein>
<reference evidence="2 3" key="1">
    <citation type="submission" date="2018-08" db="EMBL/GenBank/DDBJ databases">
        <title>A genome reference for cultivated species of the human gut microbiota.</title>
        <authorList>
            <person name="Zou Y."/>
            <person name="Xue W."/>
            <person name="Luo G."/>
        </authorList>
    </citation>
    <scope>NUCLEOTIDE SEQUENCE [LARGE SCALE GENOMIC DNA]</scope>
    <source>
        <strain evidence="2 3">AF16-14</strain>
    </source>
</reference>
<dbReference type="PROSITE" id="PS51257">
    <property type="entry name" value="PROKAR_LIPOPROTEIN"/>
    <property type="match status" value="1"/>
</dbReference>
<gene>
    <name evidence="2" type="ORF">DWW57_05570</name>
</gene>
<comment type="caution">
    <text evidence="2">The sequence shown here is derived from an EMBL/GenBank/DDBJ whole genome shotgun (WGS) entry which is preliminary data.</text>
</comment>
<dbReference type="InterPro" id="IPR033985">
    <property type="entry name" value="SusD-like_N"/>
</dbReference>
<dbReference type="AlphaFoldDB" id="A0A412TUZ9"/>
<dbReference type="Proteomes" id="UP000284243">
    <property type="component" value="Unassembled WGS sequence"/>
</dbReference>
<proteinExistence type="predicted"/>
<dbReference type="InterPro" id="IPR011990">
    <property type="entry name" value="TPR-like_helical_dom_sf"/>
</dbReference>
<evidence type="ECO:0000259" key="1">
    <source>
        <dbReference type="Pfam" id="PF14322"/>
    </source>
</evidence>
<dbReference type="RefSeq" id="WP_022161078.1">
    <property type="nucleotide sequence ID" value="NZ_JADMUD010000011.1"/>
</dbReference>
<dbReference type="Pfam" id="PF14322">
    <property type="entry name" value="SusD-like_3"/>
    <property type="match status" value="1"/>
</dbReference>
<evidence type="ECO:0000313" key="2">
    <source>
        <dbReference type="EMBL" id="RGU57430.1"/>
    </source>
</evidence>
<dbReference type="EMBL" id="QRYC01000005">
    <property type="protein sequence ID" value="RGU57430.1"/>
    <property type="molecule type" value="Genomic_DNA"/>
</dbReference>
<dbReference type="SUPFAM" id="SSF48452">
    <property type="entry name" value="TPR-like"/>
    <property type="match status" value="1"/>
</dbReference>